<organism evidence="1">
    <name type="scientific">Arion vulgaris</name>
    <dbReference type="NCBI Taxonomy" id="1028688"/>
    <lineage>
        <taxon>Eukaryota</taxon>
        <taxon>Metazoa</taxon>
        <taxon>Spiralia</taxon>
        <taxon>Lophotrochozoa</taxon>
        <taxon>Mollusca</taxon>
        <taxon>Gastropoda</taxon>
        <taxon>Heterobranchia</taxon>
        <taxon>Euthyneura</taxon>
        <taxon>Panpulmonata</taxon>
        <taxon>Eupulmonata</taxon>
        <taxon>Stylommatophora</taxon>
        <taxon>Helicina</taxon>
        <taxon>Arionoidea</taxon>
        <taxon>Arionidae</taxon>
        <taxon>Arion</taxon>
    </lineage>
</organism>
<reference evidence="1" key="1">
    <citation type="submission" date="2014-12" db="EMBL/GenBank/DDBJ databases">
        <title>Insight into the proteome of Arion vulgaris.</title>
        <authorList>
            <person name="Aradska J."/>
            <person name="Bulat T."/>
            <person name="Smidak R."/>
            <person name="Sarate P."/>
            <person name="Gangsoo J."/>
            <person name="Sialana F."/>
            <person name="Bilban M."/>
            <person name="Lubec G."/>
        </authorList>
    </citation>
    <scope>NUCLEOTIDE SEQUENCE</scope>
    <source>
        <tissue evidence="1">Skin</tissue>
    </source>
</reference>
<evidence type="ECO:0000313" key="1">
    <source>
        <dbReference type="EMBL" id="CEK98156.1"/>
    </source>
</evidence>
<accession>A0A0B7C0J1</accession>
<sequence>YATAALQCTTYKNIILPYFIPKNDVVPIVVDVIIKSLHHTLAMLMVSVSPCLVLSTYAVKRCGEFQFSI</sequence>
<protein>
    <submittedName>
        <fullName evidence="1">Uncharacterized protein</fullName>
    </submittedName>
</protein>
<dbReference type="EMBL" id="HACG01051285">
    <property type="protein sequence ID" value="CEK98156.1"/>
    <property type="molecule type" value="Transcribed_RNA"/>
</dbReference>
<feature type="non-terminal residue" evidence="1">
    <location>
        <position position="69"/>
    </location>
</feature>
<name>A0A0B7C0J1_9EUPU</name>
<proteinExistence type="predicted"/>
<dbReference type="AlphaFoldDB" id="A0A0B7C0J1"/>
<gene>
    <name evidence="1" type="primary">ORF217959</name>
</gene>
<feature type="non-terminal residue" evidence="1">
    <location>
        <position position="1"/>
    </location>
</feature>